<reference evidence="3" key="1">
    <citation type="submission" date="2018-12" db="EMBL/GenBank/DDBJ databases">
        <title>Tengunoibacter tsumagoiensis gen. nov., sp. nov., Dictyobacter kobayashii sp. nov., D. alpinus sp. nov., and D. joshuensis sp. nov. and description of Dictyobacteraceae fam. nov. within the order Ktedonobacterales isolated from Tengu-no-mugimeshi.</title>
        <authorList>
            <person name="Wang C.M."/>
            <person name="Zheng Y."/>
            <person name="Sakai Y."/>
            <person name="Toyoda A."/>
            <person name="Minakuchi Y."/>
            <person name="Abe K."/>
            <person name="Yokota A."/>
            <person name="Yabe S."/>
        </authorList>
    </citation>
    <scope>NUCLEOTIDE SEQUENCE [LARGE SCALE GENOMIC DNA]</scope>
    <source>
        <strain evidence="3">S-27</strain>
    </source>
</reference>
<sequence length="91" mass="11036">MSAHKDRKAHQVHQAHREILAHKGCQVKWAQKAHQAHQAHREIPVPKARQDRKAHLDLLEQRYRMYMVKCIAPPRKRYHWRVPYLMTRMES</sequence>
<dbReference type="AlphaFoldDB" id="A0A401ZAT2"/>
<organism evidence="2 3">
    <name type="scientific">Dictyobacter aurantiacus</name>
    <dbReference type="NCBI Taxonomy" id="1936993"/>
    <lineage>
        <taxon>Bacteria</taxon>
        <taxon>Bacillati</taxon>
        <taxon>Chloroflexota</taxon>
        <taxon>Ktedonobacteria</taxon>
        <taxon>Ktedonobacterales</taxon>
        <taxon>Dictyobacteraceae</taxon>
        <taxon>Dictyobacter</taxon>
    </lineage>
</organism>
<feature type="compositionally biased region" description="Basic and acidic residues" evidence="1">
    <location>
        <begin position="39"/>
        <end position="50"/>
    </location>
</feature>
<feature type="region of interest" description="Disordered" evidence="1">
    <location>
        <begin position="31"/>
        <end position="50"/>
    </location>
</feature>
<comment type="caution">
    <text evidence="2">The sequence shown here is derived from an EMBL/GenBank/DDBJ whole genome shotgun (WGS) entry which is preliminary data.</text>
</comment>
<evidence type="ECO:0000313" key="2">
    <source>
        <dbReference type="EMBL" id="GCE03916.1"/>
    </source>
</evidence>
<protein>
    <submittedName>
        <fullName evidence="2">Uncharacterized protein</fullName>
    </submittedName>
</protein>
<evidence type="ECO:0000313" key="3">
    <source>
        <dbReference type="Proteomes" id="UP000287224"/>
    </source>
</evidence>
<name>A0A401ZAT2_9CHLR</name>
<proteinExistence type="predicted"/>
<keyword evidence="3" id="KW-1185">Reference proteome</keyword>
<dbReference type="Proteomes" id="UP000287224">
    <property type="component" value="Unassembled WGS sequence"/>
</dbReference>
<accession>A0A401ZAT2</accession>
<dbReference type="EMBL" id="BIFQ01000001">
    <property type="protein sequence ID" value="GCE03916.1"/>
    <property type="molecule type" value="Genomic_DNA"/>
</dbReference>
<gene>
    <name evidence="2" type="ORF">KDAU_12450</name>
</gene>
<evidence type="ECO:0000256" key="1">
    <source>
        <dbReference type="SAM" id="MobiDB-lite"/>
    </source>
</evidence>